<evidence type="ECO:0000256" key="5">
    <source>
        <dbReference type="SAM" id="Phobius"/>
    </source>
</evidence>
<evidence type="ECO:0000256" key="4">
    <source>
        <dbReference type="SAM" id="MobiDB-lite"/>
    </source>
</evidence>
<dbReference type="InterPro" id="IPR033764">
    <property type="entry name" value="Sdr_B"/>
</dbReference>
<feature type="domain" description="SD-repeat containing protein B" evidence="7">
    <location>
        <begin position="553"/>
        <end position="676"/>
    </location>
</feature>
<keyword evidence="2" id="KW-0964">Secreted</keyword>
<evidence type="ECO:0000259" key="9">
    <source>
        <dbReference type="Pfam" id="PF20009"/>
    </source>
</evidence>
<keyword evidence="5" id="KW-0472">Membrane</keyword>
<feature type="region of interest" description="Disordered" evidence="4">
    <location>
        <begin position="773"/>
        <end position="795"/>
    </location>
</feature>
<dbReference type="Pfam" id="PF20009">
    <property type="entry name" value="GEVED"/>
    <property type="match status" value="1"/>
</dbReference>
<dbReference type="PANTHER" id="PTHR23303:SF15">
    <property type="entry name" value="COLOSSIN-A"/>
    <property type="match status" value="1"/>
</dbReference>
<dbReference type="InterPro" id="IPR045474">
    <property type="entry name" value="GEVED"/>
</dbReference>
<dbReference type="InterPro" id="IPR051417">
    <property type="entry name" value="SDr/BOS_complex"/>
</dbReference>
<evidence type="ECO:0000256" key="6">
    <source>
        <dbReference type="SAM" id="SignalP"/>
    </source>
</evidence>
<evidence type="ECO:0000256" key="1">
    <source>
        <dbReference type="ARBA" id="ARBA00004613"/>
    </source>
</evidence>
<dbReference type="EMBL" id="CP124755">
    <property type="protein sequence ID" value="WGZ91559.1"/>
    <property type="molecule type" value="Genomic_DNA"/>
</dbReference>
<keyword evidence="3 6" id="KW-0732">Signal</keyword>
<feature type="region of interest" description="Disordered" evidence="4">
    <location>
        <begin position="363"/>
        <end position="394"/>
    </location>
</feature>
<keyword evidence="5" id="KW-0812">Transmembrane</keyword>
<dbReference type="AlphaFoldDB" id="A0AA95KFA1"/>
<feature type="signal peptide" evidence="6">
    <location>
        <begin position="1"/>
        <end position="24"/>
    </location>
</feature>
<dbReference type="Gene3D" id="2.60.40.10">
    <property type="entry name" value="Immunoglobulins"/>
    <property type="match status" value="4"/>
</dbReference>
<name>A0AA95KFA1_9GAMM</name>
<keyword evidence="5" id="KW-1133">Transmembrane helix</keyword>
<evidence type="ECO:0000259" key="8">
    <source>
        <dbReference type="Pfam" id="PF18203"/>
    </source>
</evidence>
<feature type="compositionally biased region" description="Basic and acidic residues" evidence="4">
    <location>
        <begin position="381"/>
        <end position="392"/>
    </location>
</feature>
<gene>
    <name evidence="10" type="ORF">QJT80_03575</name>
</gene>
<dbReference type="PANTHER" id="PTHR23303">
    <property type="entry name" value="CARBOXYPEPTIDASE REGULATORY REGION-CONTAINING"/>
    <property type="match status" value="1"/>
</dbReference>
<dbReference type="Proteomes" id="UP001300672">
    <property type="component" value="Chromosome"/>
</dbReference>
<organism evidence="10">
    <name type="scientific">Candidatus Thiocaldithrix dubininis</name>
    <dbReference type="NCBI Taxonomy" id="3080823"/>
    <lineage>
        <taxon>Bacteria</taxon>
        <taxon>Pseudomonadati</taxon>
        <taxon>Pseudomonadota</taxon>
        <taxon>Gammaproteobacteria</taxon>
        <taxon>Thiotrichales</taxon>
        <taxon>Thiotrichaceae</taxon>
        <taxon>Candidatus Thiocaldithrix</taxon>
    </lineage>
</organism>
<evidence type="ECO:0000256" key="2">
    <source>
        <dbReference type="ARBA" id="ARBA00022525"/>
    </source>
</evidence>
<dbReference type="Pfam" id="PF17210">
    <property type="entry name" value="SdrD_B"/>
    <property type="match status" value="4"/>
</dbReference>
<feature type="transmembrane region" description="Helical" evidence="5">
    <location>
        <begin position="841"/>
        <end position="859"/>
    </location>
</feature>
<evidence type="ECO:0000259" key="7">
    <source>
        <dbReference type="Pfam" id="PF17210"/>
    </source>
</evidence>
<protein>
    <submittedName>
        <fullName evidence="10">IPTL-CTERM sorting domain-containing protein</fullName>
    </submittedName>
</protein>
<evidence type="ECO:0000313" key="10">
    <source>
        <dbReference type="EMBL" id="WGZ91559.1"/>
    </source>
</evidence>
<reference evidence="10" key="2">
    <citation type="submission" date="2023-04" db="EMBL/GenBank/DDBJ databases">
        <authorList>
            <person name="Beletskiy A.V."/>
            <person name="Mardanov A.V."/>
            <person name="Ravin N.V."/>
        </authorList>
    </citation>
    <scope>NUCLEOTIDE SEQUENCE</scope>
    <source>
        <strain evidence="10">GKL-01</strain>
    </source>
</reference>
<dbReference type="SUPFAM" id="SSF117074">
    <property type="entry name" value="Hypothetical protein PA1324"/>
    <property type="match status" value="4"/>
</dbReference>
<dbReference type="InterPro" id="IPR026442">
    <property type="entry name" value="IPTL_CTERM"/>
</dbReference>
<proteinExistence type="predicted"/>
<reference evidence="10" key="1">
    <citation type="journal article" date="2023" name="Int. J. Mol. Sci.">
        <title>Metagenomics Revealed a New Genus 'Candidatus Thiocaldithrix dubininis' gen. nov., sp. nov. and a New Species 'Candidatus Thiothrix putei' sp. nov. in the Family Thiotrichaceae, Some Members of Which Have Traits of Both Na+- and H+-Motive Energetics.</title>
        <authorList>
            <person name="Ravin N.V."/>
            <person name="Muntyan M.S."/>
            <person name="Smolyakov D.D."/>
            <person name="Rudenko T.S."/>
            <person name="Beletsky A.V."/>
            <person name="Mardanov A.V."/>
            <person name="Grabovich M.Y."/>
        </authorList>
    </citation>
    <scope>NUCLEOTIDE SEQUENCE</scope>
    <source>
        <strain evidence="10">GKL-01</strain>
    </source>
</reference>
<feature type="region of interest" description="Disordered" evidence="4">
    <location>
        <begin position="334"/>
        <end position="353"/>
    </location>
</feature>
<dbReference type="KEGG" id="tdu:QJT80_03575"/>
<accession>A0AA95KFA1</accession>
<feature type="domain" description="SD-repeat containing protein B" evidence="7">
    <location>
        <begin position="243"/>
        <end position="345"/>
    </location>
</feature>
<dbReference type="Pfam" id="PF18203">
    <property type="entry name" value="IPTL-CTERM"/>
    <property type="match status" value="1"/>
</dbReference>
<dbReference type="InterPro" id="IPR013783">
    <property type="entry name" value="Ig-like_fold"/>
</dbReference>
<dbReference type="NCBIfam" id="TIGR04174">
    <property type="entry name" value="IPTL_CTERM"/>
    <property type="match status" value="1"/>
</dbReference>
<feature type="domain" description="SD-repeat containing protein B" evidence="7">
    <location>
        <begin position="696"/>
        <end position="795"/>
    </location>
</feature>
<feature type="chain" id="PRO_5041705241" evidence="6">
    <location>
        <begin position="25"/>
        <end position="864"/>
    </location>
</feature>
<dbReference type="GO" id="GO:0005576">
    <property type="term" value="C:extracellular region"/>
    <property type="evidence" value="ECO:0007669"/>
    <property type="project" value="UniProtKB-SubCell"/>
</dbReference>
<feature type="domain" description="GEVED" evidence="9">
    <location>
        <begin position="160"/>
        <end position="233"/>
    </location>
</feature>
<feature type="domain" description="IPTL-CTERM protein sorting" evidence="8">
    <location>
        <begin position="836"/>
        <end position="862"/>
    </location>
</feature>
<feature type="domain" description="SD-repeat containing protein B" evidence="7">
    <location>
        <begin position="413"/>
        <end position="533"/>
    </location>
</feature>
<sequence>MKIAKISLCISVVSVLATLPPAYANQTITNCTQVTALNQNDSDSVPNNMQNNTPAEDDEACAKLTIPYDYGDAPDPSFPTLSAKNGARHQLSTDVYLGKCVDGDIGSLQGAATADDQDAGSPSYGTCANATDEDGVTFGKLTVGGLGAEITIEANSPCKLNAWLDWDADGSWSGTGEQILLNQQLVKGSNALKIDVPKFAKAGETYARFRCSTAGNDGIGGEAADGEVEDYKVSLAAAVPTHSIGNFVWVDDGAGDKANADNGKIDAGEKPVADGVVLELRDGLGHPVDTGSGPIKTQTNGGYYLFADLPAGDYQVCLAANNFAPSGLLPNYKSSKGVSETPDTDNVDNGSDAIADGACSSVITLDDKQPTGETPTASGKVGDDGRGTDDARSNLTVDFGVVPPVADPGKPVSLGNRIWVDSNANGQQDKDEPNLANATVTLVTAAGNAVTDLAGKPVAAQTTDAQGAYHFTNLPEGDYIVKVVPPPGYTLTLGGIDADDDNSDTDSNCRINKDSIETHAVTLNAGLEPDTGVDGDDANTNSTVDCGFYGPVSLGNRVWLDKNADGVQAADEIGIAGVDVRLFEEDGVTPATDMDGKPVAVIPTDINGNYIFSNLKPGNYVVTYTPKEAGYQLSKGGADADTDPSDTDSNCKVINGKFQTLPVTLMPGTEPDTDVDKDNVNANSTVDCGMYRPVGLGSRIWIDLDGNGKQNNNEPGVPKATVTLLNADGTPAKDVFGQDIPAQTTDIDGKYFFGNLAEGKYIVKVTPPAGYEPTAAVDDPNNDDSTDSNGTTLTTGGILSNPIDLTWGAEPVNDGDNDPATNLTIGFGFKPSLGAAPIPTLSEWSLILMSLLMAVTAFFRRRER</sequence>
<evidence type="ECO:0000256" key="3">
    <source>
        <dbReference type="ARBA" id="ARBA00022729"/>
    </source>
</evidence>
<comment type="subcellular location">
    <subcellularLocation>
        <location evidence="1">Secreted</location>
    </subcellularLocation>
</comment>